<feature type="region of interest" description="Disordered" evidence="1">
    <location>
        <begin position="1"/>
        <end position="82"/>
    </location>
</feature>
<evidence type="ECO:0000313" key="2">
    <source>
        <dbReference type="EMBL" id="NYF39506.1"/>
    </source>
</evidence>
<dbReference type="EMBL" id="JACCCO010000001">
    <property type="protein sequence ID" value="NYF39506.1"/>
    <property type="molecule type" value="Genomic_DNA"/>
</dbReference>
<sequence length="82" mass="9155">MTVSPQDAFFIEHPRREKGARSRSAVIREAPRPPREAPLGEERAAAFPNVSLRSARRAVPRRVGNGPHPYPPKPGRERRVGP</sequence>
<organism evidence="2 3">
    <name type="scientific">Streptosporangium sandarakinum</name>
    <dbReference type="NCBI Taxonomy" id="1260955"/>
    <lineage>
        <taxon>Bacteria</taxon>
        <taxon>Bacillati</taxon>
        <taxon>Actinomycetota</taxon>
        <taxon>Actinomycetes</taxon>
        <taxon>Streptosporangiales</taxon>
        <taxon>Streptosporangiaceae</taxon>
        <taxon>Streptosporangium</taxon>
    </lineage>
</organism>
<keyword evidence="3" id="KW-1185">Reference proteome</keyword>
<feature type="compositionally biased region" description="Basic and acidic residues" evidence="1">
    <location>
        <begin position="10"/>
        <end position="20"/>
    </location>
</feature>
<evidence type="ECO:0000313" key="3">
    <source>
        <dbReference type="Proteomes" id="UP000576393"/>
    </source>
</evidence>
<proteinExistence type="predicted"/>
<gene>
    <name evidence="2" type="ORF">HDA43_001665</name>
</gene>
<reference evidence="2 3" key="1">
    <citation type="submission" date="2020-07" db="EMBL/GenBank/DDBJ databases">
        <title>Sequencing the genomes of 1000 actinobacteria strains.</title>
        <authorList>
            <person name="Klenk H.-P."/>
        </authorList>
    </citation>
    <scope>NUCLEOTIDE SEQUENCE [LARGE SCALE GENOMIC DNA]</scope>
    <source>
        <strain evidence="2 3">DSM 45763</strain>
    </source>
</reference>
<evidence type="ECO:0000256" key="1">
    <source>
        <dbReference type="SAM" id="MobiDB-lite"/>
    </source>
</evidence>
<name>A0A852UVB2_9ACTN</name>
<dbReference type="Proteomes" id="UP000576393">
    <property type="component" value="Unassembled WGS sequence"/>
</dbReference>
<protein>
    <submittedName>
        <fullName evidence="2">Uncharacterized protein</fullName>
    </submittedName>
</protein>
<dbReference type="AlphaFoldDB" id="A0A852UVB2"/>
<accession>A0A852UVB2</accession>
<comment type="caution">
    <text evidence="2">The sequence shown here is derived from an EMBL/GenBank/DDBJ whole genome shotgun (WGS) entry which is preliminary data.</text>
</comment>
<feature type="compositionally biased region" description="Basic and acidic residues" evidence="1">
    <location>
        <begin position="29"/>
        <end position="44"/>
    </location>
</feature>